<reference evidence="1 2" key="1">
    <citation type="submission" date="2014-11" db="EMBL/GenBank/DDBJ databases">
        <title>Genomics and ecophysiology of heterotrophic nitrogen fixing bacteria isolated from estuarine surface water.</title>
        <authorList>
            <person name="Bentzon-Tilia M."/>
            <person name="Severin I."/>
            <person name="Hansen L.H."/>
            <person name="Riemann L."/>
        </authorList>
    </citation>
    <scope>NUCLEOTIDE SEQUENCE [LARGE SCALE GENOMIC DNA]</scope>
    <source>
        <strain evidence="1 2">BAL398</strain>
    </source>
</reference>
<dbReference type="InterPro" id="IPR023375">
    <property type="entry name" value="ADC_dom_sf"/>
</dbReference>
<comment type="caution">
    <text evidence="1">The sequence shown here is derived from an EMBL/GenBank/DDBJ whole genome shotgun (WGS) entry which is preliminary data.</text>
</comment>
<dbReference type="AlphaFoldDB" id="A0A0D7EKH9"/>
<evidence type="ECO:0000313" key="2">
    <source>
        <dbReference type="Proteomes" id="UP000032515"/>
    </source>
</evidence>
<dbReference type="EMBL" id="JXXE01000303">
    <property type="protein sequence ID" value="KIZ41334.1"/>
    <property type="molecule type" value="Genomic_DNA"/>
</dbReference>
<evidence type="ECO:0000313" key="1">
    <source>
        <dbReference type="EMBL" id="KIZ41334.1"/>
    </source>
</evidence>
<dbReference type="SUPFAM" id="SSF160104">
    <property type="entry name" value="Acetoacetate decarboxylase-like"/>
    <property type="match status" value="1"/>
</dbReference>
<protein>
    <submittedName>
        <fullName evidence="1">Acetoacetate decarboxylase</fullName>
    </submittedName>
</protein>
<name>A0A0D7EKH9_RHOPL</name>
<dbReference type="Proteomes" id="UP000032515">
    <property type="component" value="Unassembled WGS sequence"/>
</dbReference>
<proteinExistence type="predicted"/>
<gene>
    <name evidence="1" type="ORF">OO17_15375</name>
</gene>
<dbReference type="Pfam" id="PF06314">
    <property type="entry name" value="ADC"/>
    <property type="match status" value="1"/>
</dbReference>
<dbReference type="GO" id="GO:0016829">
    <property type="term" value="F:lyase activity"/>
    <property type="evidence" value="ECO:0007669"/>
    <property type="project" value="InterPro"/>
</dbReference>
<accession>A0A0D7EKH9</accession>
<dbReference type="RefSeq" id="WP_044412628.1">
    <property type="nucleotide sequence ID" value="NZ_JXXE01000303.1"/>
</dbReference>
<dbReference type="InterPro" id="IPR010451">
    <property type="entry name" value="Acetoacetate_decarboxylase"/>
</dbReference>
<feature type="non-terminal residue" evidence="1">
    <location>
        <position position="1"/>
    </location>
</feature>
<dbReference type="PATRIC" id="fig|1076.23.peg.3275"/>
<sequence length="116" mass="12761">TRRGIALADFSFVPDAAAPSVALVDGEEQPAGEIHVRRLPHPERLATAYADVVYRRTPLEYSKPLAGRAQMTLHASEFDPLAALDPEIIGAHFMYSGVYGGGFEVEDRRLIKRLDV</sequence>
<organism evidence="1 2">
    <name type="scientific">Rhodopseudomonas palustris</name>
    <dbReference type="NCBI Taxonomy" id="1076"/>
    <lineage>
        <taxon>Bacteria</taxon>
        <taxon>Pseudomonadati</taxon>
        <taxon>Pseudomonadota</taxon>
        <taxon>Alphaproteobacteria</taxon>
        <taxon>Hyphomicrobiales</taxon>
        <taxon>Nitrobacteraceae</taxon>
        <taxon>Rhodopseudomonas</taxon>
    </lineage>
</organism>